<evidence type="ECO:0000313" key="2">
    <source>
        <dbReference type="Proteomes" id="UP001054837"/>
    </source>
</evidence>
<keyword evidence="2" id="KW-1185">Reference proteome</keyword>
<gene>
    <name evidence="1" type="ORF">CDAR_256321</name>
</gene>
<accession>A0AAV4TTY9</accession>
<proteinExistence type="predicted"/>
<protein>
    <submittedName>
        <fullName evidence="1">Uncharacterized protein</fullName>
    </submittedName>
</protein>
<evidence type="ECO:0000313" key="1">
    <source>
        <dbReference type="EMBL" id="GIY48966.1"/>
    </source>
</evidence>
<name>A0AAV4TTY9_9ARAC</name>
<sequence>MALQVDYVYVIHWKPPLLEQTLNPDQMLFFVTVDSIQLIQMWVDSFSSQPNAFYVPLEHLDTFMENYSHPICLYTPEQHPATIGTADSVPYQYFTDRHIPVTA</sequence>
<comment type="caution">
    <text evidence="1">The sequence shown here is derived from an EMBL/GenBank/DDBJ whole genome shotgun (WGS) entry which is preliminary data.</text>
</comment>
<dbReference type="EMBL" id="BPLQ01010174">
    <property type="protein sequence ID" value="GIY48966.1"/>
    <property type="molecule type" value="Genomic_DNA"/>
</dbReference>
<dbReference type="Proteomes" id="UP001054837">
    <property type="component" value="Unassembled WGS sequence"/>
</dbReference>
<reference evidence="1 2" key="1">
    <citation type="submission" date="2021-06" db="EMBL/GenBank/DDBJ databases">
        <title>Caerostris darwini draft genome.</title>
        <authorList>
            <person name="Kono N."/>
            <person name="Arakawa K."/>
        </authorList>
    </citation>
    <scope>NUCLEOTIDE SEQUENCE [LARGE SCALE GENOMIC DNA]</scope>
</reference>
<dbReference type="AlphaFoldDB" id="A0AAV4TTY9"/>
<organism evidence="1 2">
    <name type="scientific">Caerostris darwini</name>
    <dbReference type="NCBI Taxonomy" id="1538125"/>
    <lineage>
        <taxon>Eukaryota</taxon>
        <taxon>Metazoa</taxon>
        <taxon>Ecdysozoa</taxon>
        <taxon>Arthropoda</taxon>
        <taxon>Chelicerata</taxon>
        <taxon>Arachnida</taxon>
        <taxon>Araneae</taxon>
        <taxon>Araneomorphae</taxon>
        <taxon>Entelegynae</taxon>
        <taxon>Araneoidea</taxon>
        <taxon>Araneidae</taxon>
        <taxon>Caerostris</taxon>
    </lineage>
</organism>